<proteinExistence type="predicted"/>
<evidence type="ECO:0008006" key="4">
    <source>
        <dbReference type="Google" id="ProtNLM"/>
    </source>
</evidence>
<keyword evidence="1" id="KW-1133">Transmembrane helix</keyword>
<name>A0A165Z672_9EURY</name>
<protein>
    <recommendedName>
        <fullName evidence="4">Acid-resistance membrane protein</fullName>
    </recommendedName>
</protein>
<keyword evidence="1" id="KW-0472">Membrane</keyword>
<organism evidence="2 3">
    <name type="scientific">Methanobrevibacter filiformis</name>
    <dbReference type="NCBI Taxonomy" id="55758"/>
    <lineage>
        <taxon>Archaea</taxon>
        <taxon>Methanobacteriati</taxon>
        <taxon>Methanobacteriota</taxon>
        <taxon>Methanomada group</taxon>
        <taxon>Methanobacteria</taxon>
        <taxon>Methanobacteriales</taxon>
        <taxon>Methanobacteriaceae</taxon>
        <taxon>Methanobrevibacter</taxon>
    </lineage>
</organism>
<evidence type="ECO:0000313" key="2">
    <source>
        <dbReference type="EMBL" id="KZX10296.1"/>
    </source>
</evidence>
<keyword evidence="3" id="KW-1185">Reference proteome</keyword>
<gene>
    <name evidence="2" type="ORF">MBFIL_18220</name>
</gene>
<comment type="caution">
    <text evidence="2">The sequence shown here is derived from an EMBL/GenBank/DDBJ whole genome shotgun (WGS) entry which is preliminary data.</text>
</comment>
<feature type="transmembrane region" description="Helical" evidence="1">
    <location>
        <begin position="83"/>
        <end position="104"/>
    </location>
</feature>
<sequence length="110" mass="12260">MKFNKAQLISLLFAFIFLIWGILTIIEPNSNNISIYSGFLMIIIGVAYPIVMFMPKLSKVVLLIEGLALALFGLFVMTFPGNLIFIILGVALMILSLLTILDILPTKRNK</sequence>
<dbReference type="Proteomes" id="UP000077066">
    <property type="component" value="Unassembled WGS sequence"/>
</dbReference>
<dbReference type="EMBL" id="LWMT01000281">
    <property type="protein sequence ID" value="KZX10296.1"/>
    <property type="molecule type" value="Genomic_DNA"/>
</dbReference>
<dbReference type="PATRIC" id="fig|55758.3.peg.2039"/>
<feature type="transmembrane region" description="Helical" evidence="1">
    <location>
        <begin position="60"/>
        <end position="77"/>
    </location>
</feature>
<accession>A0A165Z672</accession>
<dbReference type="AlphaFoldDB" id="A0A165Z672"/>
<evidence type="ECO:0000313" key="3">
    <source>
        <dbReference type="Proteomes" id="UP000077066"/>
    </source>
</evidence>
<dbReference type="RefSeq" id="WP_066973848.1">
    <property type="nucleotide sequence ID" value="NZ_LWMT01000281.1"/>
</dbReference>
<evidence type="ECO:0000256" key="1">
    <source>
        <dbReference type="SAM" id="Phobius"/>
    </source>
</evidence>
<keyword evidence="1" id="KW-0812">Transmembrane</keyword>
<feature type="transmembrane region" description="Helical" evidence="1">
    <location>
        <begin position="34"/>
        <end position="53"/>
    </location>
</feature>
<reference evidence="2 3" key="1">
    <citation type="submission" date="2016-04" db="EMBL/GenBank/DDBJ databases">
        <title>Genome sequence of Methanobrevibacter filiformis DSM 11501.</title>
        <authorList>
            <person name="Poehlein A."/>
            <person name="Seedorf H."/>
            <person name="Daniel R."/>
        </authorList>
    </citation>
    <scope>NUCLEOTIDE SEQUENCE [LARGE SCALE GENOMIC DNA]</scope>
    <source>
        <strain evidence="2 3">DSM 11501</strain>
    </source>
</reference>